<evidence type="ECO:0000313" key="1">
    <source>
        <dbReference type="EMBL" id="KAK8096103.1"/>
    </source>
</evidence>
<reference evidence="1 2" key="1">
    <citation type="submission" date="2023-01" db="EMBL/GenBank/DDBJ databases">
        <title>Analysis of 21 Apiospora genomes using comparative genomics revels a genus with tremendous synthesis potential of carbohydrate active enzymes and secondary metabolites.</title>
        <authorList>
            <person name="Sorensen T."/>
        </authorList>
    </citation>
    <scope>NUCLEOTIDE SEQUENCE [LARGE SCALE GENOMIC DNA]</scope>
    <source>
        <strain evidence="1 2">CBS 117206</strain>
    </source>
</reference>
<dbReference type="EMBL" id="JAQQWP010000011">
    <property type="protein sequence ID" value="KAK8096103.1"/>
    <property type="molecule type" value="Genomic_DNA"/>
</dbReference>
<dbReference type="Proteomes" id="UP001392437">
    <property type="component" value="Unassembled WGS sequence"/>
</dbReference>
<dbReference type="AlphaFoldDB" id="A0AAW0Q863"/>
<gene>
    <name evidence="1" type="ORF">PG999_014125</name>
</gene>
<accession>A0AAW0Q863</accession>
<name>A0AAW0Q863_9PEZI</name>
<protein>
    <submittedName>
        <fullName evidence="1">Uncharacterized protein</fullName>
    </submittedName>
</protein>
<sequence length="96" mass="10737">MGNAKASDRRSLFGLRKKHIRSFDLLDAFVCSSALIRISVIQDDQPSRAAIARQAERRGRDVADYAAIFDECEDIGRFWDLYSFPCANGNKGLGQP</sequence>
<organism evidence="1 2">
    <name type="scientific">Apiospora kogelbergensis</name>
    <dbReference type="NCBI Taxonomy" id="1337665"/>
    <lineage>
        <taxon>Eukaryota</taxon>
        <taxon>Fungi</taxon>
        <taxon>Dikarya</taxon>
        <taxon>Ascomycota</taxon>
        <taxon>Pezizomycotina</taxon>
        <taxon>Sordariomycetes</taxon>
        <taxon>Xylariomycetidae</taxon>
        <taxon>Amphisphaeriales</taxon>
        <taxon>Apiosporaceae</taxon>
        <taxon>Apiospora</taxon>
    </lineage>
</organism>
<evidence type="ECO:0000313" key="2">
    <source>
        <dbReference type="Proteomes" id="UP001392437"/>
    </source>
</evidence>
<keyword evidence="2" id="KW-1185">Reference proteome</keyword>
<proteinExistence type="predicted"/>
<comment type="caution">
    <text evidence="1">The sequence shown here is derived from an EMBL/GenBank/DDBJ whole genome shotgun (WGS) entry which is preliminary data.</text>
</comment>